<sequence length="65" mass="6847">MCESGWAGQRFPVPSACTSATRKAAESEVVMSGKVPLAPAPDHTTVQCAVARTANWWAGAEAEDR</sequence>
<organism evidence="1 2">
    <name type="scientific">Amycolatopsis camponoti</name>
    <dbReference type="NCBI Taxonomy" id="2606593"/>
    <lineage>
        <taxon>Bacteria</taxon>
        <taxon>Bacillati</taxon>
        <taxon>Actinomycetota</taxon>
        <taxon>Actinomycetes</taxon>
        <taxon>Pseudonocardiales</taxon>
        <taxon>Pseudonocardiaceae</taxon>
        <taxon>Amycolatopsis</taxon>
    </lineage>
</organism>
<accession>A0A6I8M0I4</accession>
<dbReference type="EMBL" id="CABVGP010000002">
    <property type="protein sequence ID" value="VVJ21517.1"/>
    <property type="molecule type" value="Genomic_DNA"/>
</dbReference>
<name>A0A6I8M0I4_9PSEU</name>
<evidence type="ECO:0000313" key="2">
    <source>
        <dbReference type="Proteomes" id="UP000399805"/>
    </source>
</evidence>
<keyword evidence="2" id="KW-1185">Reference proteome</keyword>
<gene>
    <name evidence="1" type="ORF">AA23TX_06538</name>
</gene>
<protein>
    <submittedName>
        <fullName evidence="1">Uncharacterized protein</fullName>
    </submittedName>
</protein>
<evidence type="ECO:0000313" key="1">
    <source>
        <dbReference type="EMBL" id="VVJ21517.1"/>
    </source>
</evidence>
<dbReference type="AlphaFoldDB" id="A0A6I8M0I4"/>
<reference evidence="1 2" key="1">
    <citation type="submission" date="2019-09" db="EMBL/GenBank/DDBJ databases">
        <authorList>
            <person name="Leyn A S."/>
        </authorList>
    </citation>
    <scope>NUCLEOTIDE SEQUENCE [LARGE SCALE GENOMIC DNA]</scope>
    <source>
        <strain evidence="1">AA231_1</strain>
    </source>
</reference>
<dbReference type="Proteomes" id="UP000399805">
    <property type="component" value="Unassembled WGS sequence"/>
</dbReference>
<proteinExistence type="predicted"/>